<dbReference type="RefSeq" id="WP_397089908.1">
    <property type="nucleotide sequence ID" value="NZ_JBITGY010000014.1"/>
</dbReference>
<dbReference type="Pfam" id="PF20239">
    <property type="entry name" value="DUF6596"/>
    <property type="match status" value="1"/>
</dbReference>
<evidence type="ECO:0000256" key="3">
    <source>
        <dbReference type="ARBA" id="ARBA00023082"/>
    </source>
</evidence>
<feature type="domain" description="RNA polymerase sigma-70 region 2" evidence="5">
    <location>
        <begin position="14"/>
        <end position="79"/>
    </location>
</feature>
<evidence type="ECO:0000256" key="2">
    <source>
        <dbReference type="ARBA" id="ARBA00023015"/>
    </source>
</evidence>
<evidence type="ECO:0000259" key="5">
    <source>
        <dbReference type="Pfam" id="PF04542"/>
    </source>
</evidence>
<keyword evidence="4" id="KW-0804">Transcription</keyword>
<dbReference type="EMBL" id="JBITGY010000014">
    <property type="protein sequence ID" value="MFI6504149.1"/>
    <property type="molecule type" value="Genomic_DNA"/>
</dbReference>
<keyword evidence="3" id="KW-0731">Sigma factor</keyword>
<evidence type="ECO:0000256" key="4">
    <source>
        <dbReference type="ARBA" id="ARBA00023163"/>
    </source>
</evidence>
<organism evidence="8 9">
    <name type="scientific">Nonomuraea typhae</name>
    <dbReference type="NCBI Taxonomy" id="2603600"/>
    <lineage>
        <taxon>Bacteria</taxon>
        <taxon>Bacillati</taxon>
        <taxon>Actinomycetota</taxon>
        <taxon>Actinomycetes</taxon>
        <taxon>Streptosporangiales</taxon>
        <taxon>Streptosporangiaceae</taxon>
        <taxon>Nonomuraea</taxon>
    </lineage>
</organism>
<dbReference type="InterPro" id="IPR046531">
    <property type="entry name" value="DUF6596"/>
</dbReference>
<gene>
    <name evidence="8" type="ORF">ACIBG2_42665</name>
</gene>
<dbReference type="InterPro" id="IPR013325">
    <property type="entry name" value="RNA_pol_sigma_r2"/>
</dbReference>
<sequence length="400" mass="44368">MSEPVGQEVLARVVREHAGRLAASLVSLLGDFAAAEDLVQDAVEVALRRWPVEGVPERPDAWLFTVARRRGLDVLRRESNYRAKLVQLTWQAPASRDDRLRLIFTCCHPALSRAAQIALTLRVVCGLSTGQIAAAFLVPESTVAQRITRAKRKIGEAGIPYRIPAEAELTQRVGEVLAVIYLLFNEGYLSSTAERAQARDLVEDAEWLAALLANLLPKEPEAAGLLALIRLHRARGAARFDPAGRLVLLADQDRGLWDRQAIDQATALLTRAARAHRRPGPYQLQAAIVACHAEAETFAETDWAQILVLYDMLLHLAPSPVTRLHRAIALRHVHGPEAALAELKDLGDALERYPLFHATRAELLRDLDRREQARLADERALELTANPAQQALLEQRLAWD</sequence>
<evidence type="ECO:0000259" key="6">
    <source>
        <dbReference type="Pfam" id="PF08281"/>
    </source>
</evidence>
<dbReference type="Pfam" id="PF04542">
    <property type="entry name" value="Sigma70_r2"/>
    <property type="match status" value="1"/>
</dbReference>
<dbReference type="Gene3D" id="1.10.1740.10">
    <property type="match status" value="1"/>
</dbReference>
<feature type="domain" description="DUF6596" evidence="7">
    <location>
        <begin position="172"/>
        <end position="273"/>
    </location>
</feature>
<dbReference type="InterPro" id="IPR036388">
    <property type="entry name" value="WH-like_DNA-bd_sf"/>
</dbReference>
<dbReference type="PANTHER" id="PTHR47756:SF2">
    <property type="entry name" value="BLL6612 PROTEIN"/>
    <property type="match status" value="1"/>
</dbReference>
<evidence type="ECO:0000256" key="1">
    <source>
        <dbReference type="ARBA" id="ARBA00010641"/>
    </source>
</evidence>
<evidence type="ECO:0000313" key="9">
    <source>
        <dbReference type="Proteomes" id="UP001612741"/>
    </source>
</evidence>
<dbReference type="InterPro" id="IPR013249">
    <property type="entry name" value="RNA_pol_sigma70_r4_t2"/>
</dbReference>
<comment type="caution">
    <text evidence="8">The sequence shown here is derived from an EMBL/GenBank/DDBJ whole genome shotgun (WGS) entry which is preliminary data.</text>
</comment>
<evidence type="ECO:0000259" key="7">
    <source>
        <dbReference type="Pfam" id="PF20239"/>
    </source>
</evidence>
<name>A0ABW7Z9D5_9ACTN</name>
<keyword evidence="2" id="KW-0805">Transcription regulation</keyword>
<proteinExistence type="inferred from homology"/>
<dbReference type="Gene3D" id="1.10.10.10">
    <property type="entry name" value="Winged helix-like DNA-binding domain superfamily/Winged helix DNA-binding domain"/>
    <property type="match status" value="1"/>
</dbReference>
<dbReference type="InterPro" id="IPR007627">
    <property type="entry name" value="RNA_pol_sigma70_r2"/>
</dbReference>
<reference evidence="8 9" key="1">
    <citation type="submission" date="2024-10" db="EMBL/GenBank/DDBJ databases">
        <title>The Natural Products Discovery Center: Release of the First 8490 Sequenced Strains for Exploring Actinobacteria Biosynthetic Diversity.</title>
        <authorList>
            <person name="Kalkreuter E."/>
            <person name="Kautsar S.A."/>
            <person name="Yang D."/>
            <person name="Bader C.D."/>
            <person name="Teijaro C.N."/>
            <person name="Fluegel L."/>
            <person name="Davis C.M."/>
            <person name="Simpson J.R."/>
            <person name="Lauterbach L."/>
            <person name="Steele A.D."/>
            <person name="Gui C."/>
            <person name="Meng S."/>
            <person name="Li G."/>
            <person name="Viehrig K."/>
            <person name="Ye F."/>
            <person name="Su P."/>
            <person name="Kiefer A.F."/>
            <person name="Nichols A."/>
            <person name="Cepeda A.J."/>
            <person name="Yan W."/>
            <person name="Fan B."/>
            <person name="Jiang Y."/>
            <person name="Adhikari A."/>
            <person name="Zheng C.-J."/>
            <person name="Schuster L."/>
            <person name="Cowan T.M."/>
            <person name="Smanski M.J."/>
            <person name="Chevrette M.G."/>
            <person name="De Carvalho L.P.S."/>
            <person name="Shen B."/>
        </authorList>
    </citation>
    <scope>NUCLEOTIDE SEQUENCE [LARGE SCALE GENOMIC DNA]</scope>
    <source>
        <strain evidence="8 9">NPDC050545</strain>
    </source>
</reference>
<dbReference type="Pfam" id="PF08281">
    <property type="entry name" value="Sigma70_r4_2"/>
    <property type="match status" value="1"/>
</dbReference>
<dbReference type="SUPFAM" id="SSF88946">
    <property type="entry name" value="Sigma2 domain of RNA polymerase sigma factors"/>
    <property type="match status" value="1"/>
</dbReference>
<evidence type="ECO:0000313" key="8">
    <source>
        <dbReference type="EMBL" id="MFI6504149.1"/>
    </source>
</evidence>
<dbReference type="Proteomes" id="UP001612741">
    <property type="component" value="Unassembled WGS sequence"/>
</dbReference>
<dbReference type="InterPro" id="IPR013324">
    <property type="entry name" value="RNA_pol_sigma_r3/r4-like"/>
</dbReference>
<dbReference type="PANTHER" id="PTHR47756">
    <property type="entry name" value="BLL6612 PROTEIN-RELATED"/>
    <property type="match status" value="1"/>
</dbReference>
<feature type="domain" description="RNA polymerase sigma factor 70 region 4 type 2" evidence="6">
    <location>
        <begin position="103"/>
        <end position="154"/>
    </location>
</feature>
<accession>A0ABW7Z9D5</accession>
<protein>
    <submittedName>
        <fullName evidence="8">RNA polymerase sigma factor</fullName>
    </submittedName>
</protein>
<keyword evidence="9" id="KW-1185">Reference proteome</keyword>
<dbReference type="SUPFAM" id="SSF88659">
    <property type="entry name" value="Sigma3 and sigma4 domains of RNA polymerase sigma factors"/>
    <property type="match status" value="1"/>
</dbReference>
<comment type="similarity">
    <text evidence="1">Belongs to the sigma-70 factor family. ECF subfamily.</text>
</comment>